<dbReference type="GO" id="GO:0046872">
    <property type="term" value="F:metal ion binding"/>
    <property type="evidence" value="ECO:0007669"/>
    <property type="project" value="UniProtKB-KW"/>
</dbReference>
<evidence type="ECO:0000256" key="4">
    <source>
        <dbReference type="ARBA" id="ARBA00010441"/>
    </source>
</evidence>
<dbReference type="GO" id="GO:0003881">
    <property type="term" value="F:CDP-diacylglycerol-inositol 3-phosphatidyltransferase activity"/>
    <property type="evidence" value="ECO:0007669"/>
    <property type="project" value="UniProtKB-EC"/>
</dbReference>
<keyword evidence="6" id="KW-0444">Lipid biosynthesis</keyword>
<dbReference type="InterPro" id="IPR048254">
    <property type="entry name" value="CDP_ALCOHOL_P_TRANSF_CS"/>
</dbReference>
<evidence type="ECO:0000313" key="18">
    <source>
        <dbReference type="EMBL" id="KAF2480842.1"/>
    </source>
</evidence>
<comment type="cofactor">
    <cofactor evidence="1">
        <name>Mn(2+)</name>
        <dbReference type="ChEBI" id="CHEBI:29035"/>
    </cofactor>
</comment>
<dbReference type="GO" id="GO:0006661">
    <property type="term" value="P:phosphatidylinositol biosynthetic process"/>
    <property type="evidence" value="ECO:0007669"/>
    <property type="project" value="TreeGrafter"/>
</dbReference>
<evidence type="ECO:0000256" key="15">
    <source>
        <dbReference type="ARBA" id="ARBA00023264"/>
    </source>
</evidence>
<evidence type="ECO:0000256" key="13">
    <source>
        <dbReference type="ARBA" id="ARBA00023136"/>
    </source>
</evidence>
<keyword evidence="12" id="KW-0443">Lipid metabolism</keyword>
<keyword evidence="8 17" id="KW-0812">Transmembrane</keyword>
<evidence type="ECO:0000256" key="5">
    <source>
        <dbReference type="ARBA" id="ARBA00013212"/>
    </source>
</evidence>
<dbReference type="Gene3D" id="1.20.120.1760">
    <property type="match status" value="1"/>
</dbReference>
<comment type="similarity">
    <text evidence="4 16">Belongs to the CDP-alcohol phosphatidyltransferase class-I family.</text>
</comment>
<dbReference type="RefSeq" id="XP_033587412.1">
    <property type="nucleotide sequence ID" value="XM_033731541.1"/>
</dbReference>
<dbReference type="InterPro" id="IPR014387">
    <property type="entry name" value="CDP_diag_ino_3_P_euk"/>
</dbReference>
<dbReference type="GO" id="GO:0005794">
    <property type="term" value="C:Golgi apparatus"/>
    <property type="evidence" value="ECO:0007669"/>
    <property type="project" value="TreeGrafter"/>
</dbReference>
<keyword evidence="13 17" id="KW-0472">Membrane</keyword>
<evidence type="ECO:0000256" key="11">
    <source>
        <dbReference type="ARBA" id="ARBA00022989"/>
    </source>
</evidence>
<evidence type="ECO:0000256" key="14">
    <source>
        <dbReference type="ARBA" id="ARBA00023209"/>
    </source>
</evidence>
<evidence type="ECO:0000256" key="1">
    <source>
        <dbReference type="ARBA" id="ARBA00001936"/>
    </source>
</evidence>
<evidence type="ECO:0000256" key="6">
    <source>
        <dbReference type="ARBA" id="ARBA00022516"/>
    </source>
</evidence>
<evidence type="ECO:0000256" key="7">
    <source>
        <dbReference type="ARBA" id="ARBA00022679"/>
    </source>
</evidence>
<comment type="cofactor">
    <cofactor evidence="2">
        <name>Mg(2+)</name>
        <dbReference type="ChEBI" id="CHEBI:18420"/>
    </cofactor>
</comment>
<keyword evidence="19" id="KW-1185">Reference proteome</keyword>
<keyword evidence="7 16" id="KW-0808">Transferase</keyword>
<dbReference type="Pfam" id="PF01066">
    <property type="entry name" value="CDP-OH_P_transf"/>
    <property type="match status" value="1"/>
</dbReference>
<evidence type="ECO:0000256" key="2">
    <source>
        <dbReference type="ARBA" id="ARBA00001946"/>
    </source>
</evidence>
<dbReference type="EMBL" id="MU001639">
    <property type="protein sequence ID" value="KAF2480842.1"/>
    <property type="molecule type" value="Genomic_DNA"/>
</dbReference>
<name>A0A6A6PLI1_9PEZI</name>
<dbReference type="PANTHER" id="PTHR15362:SF4">
    <property type="entry name" value="CDP-DIACYLGLYCEROL--INOSITOL 3-PHOSPHATIDYLTRANSFERASE"/>
    <property type="match status" value="1"/>
</dbReference>
<evidence type="ECO:0000256" key="12">
    <source>
        <dbReference type="ARBA" id="ARBA00023098"/>
    </source>
</evidence>
<dbReference type="InterPro" id="IPR043130">
    <property type="entry name" value="CDP-OH_PTrfase_TM_dom"/>
</dbReference>
<comment type="subcellular location">
    <subcellularLocation>
        <location evidence="3">Membrane</location>
        <topology evidence="3">Multi-pass membrane protein</topology>
    </subcellularLocation>
</comment>
<keyword evidence="15" id="KW-1208">Phospholipid metabolism</keyword>
<gene>
    <name evidence="18" type="ORF">BDY17DRAFT_255607</name>
</gene>
<dbReference type="PROSITE" id="PS00379">
    <property type="entry name" value="CDP_ALCOHOL_P_TRANSF"/>
    <property type="match status" value="1"/>
</dbReference>
<evidence type="ECO:0000256" key="16">
    <source>
        <dbReference type="RuleBase" id="RU003750"/>
    </source>
</evidence>
<keyword evidence="9" id="KW-0479">Metal-binding</keyword>
<dbReference type="AlphaFoldDB" id="A0A6A6PLI1"/>
<evidence type="ECO:0000256" key="17">
    <source>
        <dbReference type="SAM" id="Phobius"/>
    </source>
</evidence>
<dbReference type="GO" id="GO:0016020">
    <property type="term" value="C:membrane"/>
    <property type="evidence" value="ECO:0007669"/>
    <property type="project" value="UniProtKB-SubCell"/>
</dbReference>
<feature type="transmembrane region" description="Helical" evidence="17">
    <location>
        <begin position="20"/>
        <end position="42"/>
    </location>
</feature>
<dbReference type="PANTHER" id="PTHR15362">
    <property type="entry name" value="PHOSPHATIDYLINOSITOL SYNTHASE"/>
    <property type="match status" value="1"/>
</dbReference>
<keyword evidence="10" id="KW-0460">Magnesium</keyword>
<evidence type="ECO:0000256" key="3">
    <source>
        <dbReference type="ARBA" id="ARBA00004141"/>
    </source>
</evidence>
<organism evidence="18 19">
    <name type="scientific">Neohortaea acidophila</name>
    <dbReference type="NCBI Taxonomy" id="245834"/>
    <lineage>
        <taxon>Eukaryota</taxon>
        <taxon>Fungi</taxon>
        <taxon>Dikarya</taxon>
        <taxon>Ascomycota</taxon>
        <taxon>Pezizomycotina</taxon>
        <taxon>Dothideomycetes</taxon>
        <taxon>Dothideomycetidae</taxon>
        <taxon>Mycosphaerellales</taxon>
        <taxon>Teratosphaeriaceae</taxon>
        <taxon>Neohortaea</taxon>
    </lineage>
</organism>
<evidence type="ECO:0000256" key="10">
    <source>
        <dbReference type="ARBA" id="ARBA00022842"/>
    </source>
</evidence>
<accession>A0A6A6PLI1</accession>
<proteinExistence type="inferred from homology"/>
<evidence type="ECO:0000256" key="9">
    <source>
        <dbReference type="ARBA" id="ARBA00022723"/>
    </source>
</evidence>
<evidence type="ECO:0000256" key="8">
    <source>
        <dbReference type="ARBA" id="ARBA00022692"/>
    </source>
</evidence>
<dbReference type="FunFam" id="1.20.120.1760:FF:000011">
    <property type="entry name" value="Cdp-diacylglycerol-inositol 3-phosphatidyltransferase pis"/>
    <property type="match status" value="1"/>
</dbReference>
<sequence>MNGHLKESAESRDQTNENIFLFAPNLIGYTRIILALASLYFMPLHPRRCSFLYSISCLLDAMDGWAARKFNQSTRFGAVLDMITDRCTTTCLLVFLATAKPAYSMIFQCLISLDFASHYIHMYATLAMGGQGESHKNVSASRSRIMNLYYTNKAVLFTACALNELFFIALYLLCFSSPLITPALLQPGNNLATPAEPFHPAPSLLFPSPFSAAAMEMARANKMDSTVPWILTIVSAPVMAFKQWVNVIQLVKASKWLAEGDRRERKKAGLGGKKRA</sequence>
<dbReference type="GeneID" id="54472543"/>
<dbReference type="PIRSF" id="PIRSF000848">
    <property type="entry name" value="CDP_diag_ino_3_P"/>
    <property type="match status" value="1"/>
</dbReference>
<evidence type="ECO:0000313" key="19">
    <source>
        <dbReference type="Proteomes" id="UP000799767"/>
    </source>
</evidence>
<protein>
    <recommendedName>
        <fullName evidence="5">CDP-diacylglycerol--inositol 3-phosphatidyltransferase</fullName>
        <ecNumber evidence="5">2.7.8.11</ecNumber>
    </recommendedName>
</protein>
<feature type="transmembrane region" description="Helical" evidence="17">
    <location>
        <begin position="154"/>
        <end position="173"/>
    </location>
</feature>
<keyword evidence="11 17" id="KW-1133">Transmembrane helix</keyword>
<dbReference type="InterPro" id="IPR000462">
    <property type="entry name" value="CDP-OH_P_trans"/>
</dbReference>
<dbReference type="Proteomes" id="UP000799767">
    <property type="component" value="Unassembled WGS sequence"/>
</dbReference>
<reference evidence="18" key="1">
    <citation type="journal article" date="2020" name="Stud. Mycol.">
        <title>101 Dothideomycetes genomes: a test case for predicting lifestyles and emergence of pathogens.</title>
        <authorList>
            <person name="Haridas S."/>
            <person name="Albert R."/>
            <person name="Binder M."/>
            <person name="Bloem J."/>
            <person name="Labutti K."/>
            <person name="Salamov A."/>
            <person name="Andreopoulos B."/>
            <person name="Baker S."/>
            <person name="Barry K."/>
            <person name="Bills G."/>
            <person name="Bluhm B."/>
            <person name="Cannon C."/>
            <person name="Castanera R."/>
            <person name="Culley D."/>
            <person name="Daum C."/>
            <person name="Ezra D."/>
            <person name="Gonzalez J."/>
            <person name="Henrissat B."/>
            <person name="Kuo A."/>
            <person name="Liang C."/>
            <person name="Lipzen A."/>
            <person name="Lutzoni F."/>
            <person name="Magnuson J."/>
            <person name="Mondo S."/>
            <person name="Nolan M."/>
            <person name="Ohm R."/>
            <person name="Pangilinan J."/>
            <person name="Park H.-J."/>
            <person name="Ramirez L."/>
            <person name="Alfaro M."/>
            <person name="Sun H."/>
            <person name="Tritt A."/>
            <person name="Yoshinaga Y."/>
            <person name="Zwiers L.-H."/>
            <person name="Turgeon B."/>
            <person name="Goodwin S."/>
            <person name="Spatafora J."/>
            <person name="Crous P."/>
            <person name="Grigoriev I."/>
        </authorList>
    </citation>
    <scope>NUCLEOTIDE SEQUENCE</scope>
    <source>
        <strain evidence="18">CBS 113389</strain>
    </source>
</reference>
<dbReference type="EC" id="2.7.8.11" evidence="5"/>
<dbReference type="OrthoDB" id="10251079at2759"/>
<keyword evidence="14" id="KW-0594">Phospholipid biosynthesis</keyword>